<dbReference type="InterPro" id="IPR018204">
    <property type="entry name" value="Trp_synthase_alpha_AS"/>
</dbReference>
<dbReference type="Pfam" id="PF00290">
    <property type="entry name" value="Trp_syntA"/>
    <property type="match status" value="1"/>
</dbReference>
<dbReference type="GO" id="GO:0005829">
    <property type="term" value="C:cytosol"/>
    <property type="evidence" value="ECO:0007669"/>
    <property type="project" value="TreeGrafter"/>
</dbReference>
<dbReference type="HAMAP" id="MF_00131">
    <property type="entry name" value="Trp_synth_alpha"/>
    <property type="match status" value="1"/>
</dbReference>
<dbReference type="InterPro" id="IPR013785">
    <property type="entry name" value="Aldolase_TIM"/>
</dbReference>
<keyword evidence="5" id="KW-0822">Tryptophan biosynthesis</keyword>
<evidence type="ECO:0000256" key="6">
    <source>
        <dbReference type="ARBA" id="ARBA00023141"/>
    </source>
</evidence>
<accession>A0A381NH44</accession>
<evidence type="ECO:0000256" key="4">
    <source>
        <dbReference type="ARBA" id="ARBA00022605"/>
    </source>
</evidence>
<dbReference type="NCBIfam" id="TIGR00262">
    <property type="entry name" value="trpA"/>
    <property type="match status" value="1"/>
</dbReference>
<name>A0A381NH44_9ZZZZ</name>
<dbReference type="UniPathway" id="UPA00035">
    <property type="reaction ID" value="UER00044"/>
</dbReference>
<comment type="catalytic activity">
    <reaction evidence="8">
        <text>(1S,2R)-1-C-(indol-3-yl)glycerol 3-phosphate + L-serine = D-glyceraldehyde 3-phosphate + L-tryptophan + H2O</text>
        <dbReference type="Rhea" id="RHEA:10532"/>
        <dbReference type="ChEBI" id="CHEBI:15377"/>
        <dbReference type="ChEBI" id="CHEBI:33384"/>
        <dbReference type="ChEBI" id="CHEBI:57912"/>
        <dbReference type="ChEBI" id="CHEBI:58866"/>
        <dbReference type="ChEBI" id="CHEBI:59776"/>
        <dbReference type="EC" id="4.2.1.20"/>
    </reaction>
</comment>
<evidence type="ECO:0000256" key="3">
    <source>
        <dbReference type="ARBA" id="ARBA00012043"/>
    </source>
</evidence>
<sequence length="256" mass="28752">MNRINKLFQKKNKKILSIYFTAGYPRINDSVDIIKALDKNGVDMIEVGIPFSDPIADGPIIQNSSTIAIKNGMNMSLLFDQLKNIRSTTQIPIILMGYINPIIQFGYDKFVDKLIDCGIDGVILPDLPLLEYKKELKPFFDKNNISFVSLISPNTSIERVKEIDQISDGFLYVVSSSSITGQNNLFDVNQIKYFNSLNNIFLKNPKIIGFGISDKKSFNMACNYSNGAIIGTKFINSLDVLNLNKSIEKFINSILL</sequence>
<dbReference type="PROSITE" id="PS00167">
    <property type="entry name" value="TRP_SYNTHASE_ALPHA"/>
    <property type="match status" value="1"/>
</dbReference>
<dbReference type="InterPro" id="IPR011060">
    <property type="entry name" value="RibuloseP-bd_barrel"/>
</dbReference>
<dbReference type="Gene3D" id="3.20.20.70">
    <property type="entry name" value="Aldolase class I"/>
    <property type="match status" value="1"/>
</dbReference>
<dbReference type="SUPFAM" id="SSF51366">
    <property type="entry name" value="Ribulose-phoshate binding barrel"/>
    <property type="match status" value="1"/>
</dbReference>
<protein>
    <recommendedName>
        <fullName evidence="3">tryptophan synthase</fullName>
        <ecNumber evidence="3">4.2.1.20</ecNumber>
    </recommendedName>
</protein>
<evidence type="ECO:0000256" key="8">
    <source>
        <dbReference type="ARBA" id="ARBA00049047"/>
    </source>
</evidence>
<dbReference type="InterPro" id="IPR002028">
    <property type="entry name" value="Trp_synthase_suA"/>
</dbReference>
<evidence type="ECO:0000256" key="5">
    <source>
        <dbReference type="ARBA" id="ARBA00022822"/>
    </source>
</evidence>
<comment type="subunit">
    <text evidence="2">Tetramer of two alpha and two beta chains.</text>
</comment>
<gene>
    <name evidence="9" type="ORF">METZ01_LOCUS6739</name>
</gene>
<evidence type="ECO:0000256" key="7">
    <source>
        <dbReference type="ARBA" id="ARBA00023239"/>
    </source>
</evidence>
<keyword evidence="7" id="KW-0456">Lyase</keyword>
<evidence type="ECO:0000256" key="2">
    <source>
        <dbReference type="ARBA" id="ARBA00011270"/>
    </source>
</evidence>
<dbReference type="EC" id="4.2.1.20" evidence="3"/>
<dbReference type="PANTHER" id="PTHR43406">
    <property type="entry name" value="TRYPTOPHAN SYNTHASE, ALPHA CHAIN"/>
    <property type="match status" value="1"/>
</dbReference>
<reference evidence="9" key="1">
    <citation type="submission" date="2018-05" db="EMBL/GenBank/DDBJ databases">
        <authorList>
            <person name="Lanie J.A."/>
            <person name="Ng W.-L."/>
            <person name="Kazmierczak K.M."/>
            <person name="Andrzejewski T.M."/>
            <person name="Davidsen T.M."/>
            <person name="Wayne K.J."/>
            <person name="Tettelin H."/>
            <person name="Glass J.I."/>
            <person name="Rusch D."/>
            <person name="Podicherti R."/>
            <person name="Tsui H.-C.T."/>
            <person name="Winkler M.E."/>
        </authorList>
    </citation>
    <scope>NUCLEOTIDE SEQUENCE</scope>
</reference>
<keyword evidence="4" id="KW-0028">Amino-acid biosynthesis</keyword>
<dbReference type="EMBL" id="UINC01000355">
    <property type="protein sequence ID" value="SUZ53885.1"/>
    <property type="molecule type" value="Genomic_DNA"/>
</dbReference>
<proteinExistence type="inferred from homology"/>
<dbReference type="GO" id="GO:0004834">
    <property type="term" value="F:tryptophan synthase activity"/>
    <property type="evidence" value="ECO:0007669"/>
    <property type="project" value="UniProtKB-EC"/>
</dbReference>
<dbReference type="AlphaFoldDB" id="A0A381NH44"/>
<organism evidence="9">
    <name type="scientific">marine metagenome</name>
    <dbReference type="NCBI Taxonomy" id="408172"/>
    <lineage>
        <taxon>unclassified sequences</taxon>
        <taxon>metagenomes</taxon>
        <taxon>ecological metagenomes</taxon>
    </lineage>
</organism>
<dbReference type="CDD" id="cd04724">
    <property type="entry name" value="Tryptophan_synthase_alpha"/>
    <property type="match status" value="1"/>
</dbReference>
<comment type="pathway">
    <text evidence="1">Amino-acid biosynthesis; L-tryptophan biosynthesis; L-tryptophan from chorismate: step 5/5.</text>
</comment>
<dbReference type="PANTHER" id="PTHR43406:SF1">
    <property type="entry name" value="TRYPTOPHAN SYNTHASE ALPHA CHAIN, CHLOROPLASTIC"/>
    <property type="match status" value="1"/>
</dbReference>
<keyword evidence="6" id="KW-0057">Aromatic amino acid biosynthesis</keyword>
<evidence type="ECO:0000313" key="9">
    <source>
        <dbReference type="EMBL" id="SUZ53885.1"/>
    </source>
</evidence>
<evidence type="ECO:0000256" key="1">
    <source>
        <dbReference type="ARBA" id="ARBA00004733"/>
    </source>
</evidence>